<organism evidence="2 3">
    <name type="scientific">[Clostridium] ultunense Esp</name>
    <dbReference type="NCBI Taxonomy" id="1288971"/>
    <lineage>
        <taxon>Bacteria</taxon>
        <taxon>Bacillati</taxon>
        <taxon>Bacillota</taxon>
        <taxon>Tissierellia</taxon>
        <taxon>Tissierellales</taxon>
        <taxon>Tepidimicrobiaceae</taxon>
        <taxon>Schnuerera</taxon>
    </lineage>
</organism>
<keyword evidence="1" id="KW-1133">Transmembrane helix</keyword>
<reference evidence="2 3" key="1">
    <citation type="submission" date="2016-11" db="EMBL/GenBank/DDBJ databases">
        <authorList>
            <person name="Manzoor S."/>
        </authorList>
    </citation>
    <scope>NUCLEOTIDE SEQUENCE [LARGE SCALE GENOMIC DNA]</scope>
    <source>
        <strain evidence="2">Clostridium ultunense strain Esp</strain>
    </source>
</reference>
<proteinExistence type="predicted"/>
<sequence length="46" mass="5017">MLYIISFVFIVHFLGMVILVGILRGVGDARSSLIIEGSTIWLIGVP</sequence>
<feature type="transmembrane region" description="Helical" evidence="1">
    <location>
        <begin position="6"/>
        <end position="26"/>
    </location>
</feature>
<keyword evidence="3" id="KW-1185">Reference proteome</keyword>
<keyword evidence="1" id="KW-0472">Membrane</keyword>
<accession>A0A1M4PJR4</accession>
<name>A0A1M4PJR4_9FIRM</name>
<protein>
    <submittedName>
        <fullName evidence="2">Uncharacterized protein</fullName>
    </submittedName>
</protein>
<evidence type="ECO:0000313" key="3">
    <source>
        <dbReference type="Proteomes" id="UP000245423"/>
    </source>
</evidence>
<gene>
    <name evidence="2" type="ORF">CUESP1_0278</name>
</gene>
<evidence type="ECO:0000313" key="2">
    <source>
        <dbReference type="EMBL" id="SHD75673.1"/>
    </source>
</evidence>
<dbReference type="RefSeq" id="WP_157752600.1">
    <property type="nucleotide sequence ID" value="NZ_LT669839.1"/>
</dbReference>
<dbReference type="EMBL" id="LT669839">
    <property type="protein sequence ID" value="SHD75673.1"/>
    <property type="molecule type" value="Genomic_DNA"/>
</dbReference>
<dbReference type="AlphaFoldDB" id="A0A1M4PJR4"/>
<evidence type="ECO:0000256" key="1">
    <source>
        <dbReference type="SAM" id="Phobius"/>
    </source>
</evidence>
<keyword evidence="1" id="KW-0812">Transmembrane</keyword>
<dbReference type="Proteomes" id="UP000245423">
    <property type="component" value="Chromosome 1"/>
</dbReference>